<dbReference type="Proteomes" id="UP000276215">
    <property type="component" value="Unassembled WGS sequence"/>
</dbReference>
<accession>A0A3N4JIX2</accession>
<dbReference type="EMBL" id="ML120398">
    <property type="protein sequence ID" value="RPA98193.1"/>
    <property type="molecule type" value="Genomic_DNA"/>
</dbReference>
<proteinExistence type="predicted"/>
<name>A0A3N4JIX2_9PEZI</name>
<feature type="non-terminal residue" evidence="1">
    <location>
        <position position="1"/>
    </location>
</feature>
<organism evidence="1 2">
    <name type="scientific">Choiromyces venosus 120613-1</name>
    <dbReference type="NCBI Taxonomy" id="1336337"/>
    <lineage>
        <taxon>Eukaryota</taxon>
        <taxon>Fungi</taxon>
        <taxon>Dikarya</taxon>
        <taxon>Ascomycota</taxon>
        <taxon>Pezizomycotina</taxon>
        <taxon>Pezizomycetes</taxon>
        <taxon>Pezizales</taxon>
        <taxon>Tuberaceae</taxon>
        <taxon>Choiromyces</taxon>
    </lineage>
</organism>
<keyword evidence="2" id="KW-1185">Reference proteome</keyword>
<dbReference type="AlphaFoldDB" id="A0A3N4JIX2"/>
<dbReference type="OrthoDB" id="5410518at2759"/>
<gene>
    <name evidence="1" type="ORF">L873DRAFT_1688800</name>
</gene>
<sequence>AVSFTDEEGKQAGCKLVRLPRGTTECTDSEGNGQRRSVTIDPAGGRVDNIRFLVSFSYPC</sequence>
<evidence type="ECO:0000313" key="1">
    <source>
        <dbReference type="EMBL" id="RPA98193.1"/>
    </source>
</evidence>
<evidence type="ECO:0000313" key="2">
    <source>
        <dbReference type="Proteomes" id="UP000276215"/>
    </source>
</evidence>
<protein>
    <submittedName>
        <fullName evidence="1">Uncharacterized protein</fullName>
    </submittedName>
</protein>
<reference evidence="1 2" key="1">
    <citation type="journal article" date="2018" name="Nat. Ecol. Evol.">
        <title>Pezizomycetes genomes reveal the molecular basis of ectomycorrhizal truffle lifestyle.</title>
        <authorList>
            <person name="Murat C."/>
            <person name="Payen T."/>
            <person name="Noel B."/>
            <person name="Kuo A."/>
            <person name="Morin E."/>
            <person name="Chen J."/>
            <person name="Kohler A."/>
            <person name="Krizsan K."/>
            <person name="Balestrini R."/>
            <person name="Da Silva C."/>
            <person name="Montanini B."/>
            <person name="Hainaut M."/>
            <person name="Levati E."/>
            <person name="Barry K.W."/>
            <person name="Belfiori B."/>
            <person name="Cichocki N."/>
            <person name="Clum A."/>
            <person name="Dockter R.B."/>
            <person name="Fauchery L."/>
            <person name="Guy J."/>
            <person name="Iotti M."/>
            <person name="Le Tacon F."/>
            <person name="Lindquist E.A."/>
            <person name="Lipzen A."/>
            <person name="Malagnac F."/>
            <person name="Mello A."/>
            <person name="Molinier V."/>
            <person name="Miyauchi S."/>
            <person name="Poulain J."/>
            <person name="Riccioni C."/>
            <person name="Rubini A."/>
            <person name="Sitrit Y."/>
            <person name="Splivallo R."/>
            <person name="Traeger S."/>
            <person name="Wang M."/>
            <person name="Zifcakova L."/>
            <person name="Wipf D."/>
            <person name="Zambonelli A."/>
            <person name="Paolocci F."/>
            <person name="Nowrousian M."/>
            <person name="Ottonello S."/>
            <person name="Baldrian P."/>
            <person name="Spatafora J.W."/>
            <person name="Henrissat B."/>
            <person name="Nagy L.G."/>
            <person name="Aury J.M."/>
            <person name="Wincker P."/>
            <person name="Grigoriev I.V."/>
            <person name="Bonfante P."/>
            <person name="Martin F.M."/>
        </authorList>
    </citation>
    <scope>NUCLEOTIDE SEQUENCE [LARGE SCALE GENOMIC DNA]</scope>
    <source>
        <strain evidence="1 2">120613-1</strain>
    </source>
</reference>